<organism evidence="1 2">
    <name type="scientific">Stylosanthes scabra</name>
    <dbReference type="NCBI Taxonomy" id="79078"/>
    <lineage>
        <taxon>Eukaryota</taxon>
        <taxon>Viridiplantae</taxon>
        <taxon>Streptophyta</taxon>
        <taxon>Embryophyta</taxon>
        <taxon>Tracheophyta</taxon>
        <taxon>Spermatophyta</taxon>
        <taxon>Magnoliopsida</taxon>
        <taxon>eudicotyledons</taxon>
        <taxon>Gunneridae</taxon>
        <taxon>Pentapetalae</taxon>
        <taxon>rosids</taxon>
        <taxon>fabids</taxon>
        <taxon>Fabales</taxon>
        <taxon>Fabaceae</taxon>
        <taxon>Papilionoideae</taxon>
        <taxon>50 kb inversion clade</taxon>
        <taxon>dalbergioids sensu lato</taxon>
        <taxon>Dalbergieae</taxon>
        <taxon>Pterocarpus clade</taxon>
        <taxon>Stylosanthes</taxon>
    </lineage>
</organism>
<evidence type="ECO:0000313" key="1">
    <source>
        <dbReference type="EMBL" id="MED6209360.1"/>
    </source>
</evidence>
<name>A0ABU6YJ45_9FABA</name>
<proteinExistence type="predicted"/>
<keyword evidence="2" id="KW-1185">Reference proteome</keyword>
<evidence type="ECO:0000313" key="2">
    <source>
        <dbReference type="Proteomes" id="UP001341840"/>
    </source>
</evidence>
<sequence>MPWGIGNARLGVGNASSTFITPGSNLNAQASIYSYVWGVLNAQLGVHNVGNSGHPGVPCPRVGDLYKPPTPNSLSLYPILFSQPPVHHRDDAAIVLSRCCFSRRRICTKFFHLFSSQNRSSIAVAPPSRSMAHCFS</sequence>
<dbReference type="EMBL" id="JASCZI010242061">
    <property type="protein sequence ID" value="MED6209360.1"/>
    <property type="molecule type" value="Genomic_DNA"/>
</dbReference>
<comment type="caution">
    <text evidence="1">The sequence shown here is derived from an EMBL/GenBank/DDBJ whole genome shotgun (WGS) entry which is preliminary data.</text>
</comment>
<reference evidence="1 2" key="1">
    <citation type="journal article" date="2023" name="Plants (Basel)">
        <title>Bridging the Gap: Combining Genomics and Transcriptomics Approaches to Understand Stylosanthes scabra, an Orphan Legume from the Brazilian Caatinga.</title>
        <authorList>
            <person name="Ferreira-Neto J.R.C."/>
            <person name="da Silva M.D."/>
            <person name="Binneck E."/>
            <person name="de Melo N.F."/>
            <person name="da Silva R.H."/>
            <person name="de Melo A.L.T.M."/>
            <person name="Pandolfi V."/>
            <person name="Bustamante F.O."/>
            <person name="Brasileiro-Vidal A.C."/>
            <person name="Benko-Iseppon A.M."/>
        </authorList>
    </citation>
    <scope>NUCLEOTIDE SEQUENCE [LARGE SCALE GENOMIC DNA]</scope>
    <source>
        <tissue evidence="1">Leaves</tissue>
    </source>
</reference>
<gene>
    <name evidence="1" type="ORF">PIB30_053909</name>
</gene>
<accession>A0ABU6YJ45</accession>
<dbReference type="Proteomes" id="UP001341840">
    <property type="component" value="Unassembled WGS sequence"/>
</dbReference>
<protein>
    <submittedName>
        <fullName evidence="1">Uncharacterized protein</fullName>
    </submittedName>
</protein>